<dbReference type="AlphaFoldDB" id="A0A1F5Q2R7"/>
<dbReference type="PANTHER" id="PTHR34477:SF5">
    <property type="entry name" value="BSL5627 PROTEIN"/>
    <property type="match status" value="1"/>
</dbReference>
<comment type="similarity">
    <text evidence="1">Belongs to the UPF0213 family.</text>
</comment>
<dbReference type="Proteomes" id="UP000177281">
    <property type="component" value="Unassembled WGS sequence"/>
</dbReference>
<dbReference type="SUPFAM" id="SSF82771">
    <property type="entry name" value="GIY-YIG endonuclease"/>
    <property type="match status" value="1"/>
</dbReference>
<protein>
    <recommendedName>
        <fullName evidence="2">GIY-YIG domain-containing protein</fullName>
    </recommendedName>
</protein>
<dbReference type="PROSITE" id="PS50164">
    <property type="entry name" value="GIY_YIG"/>
    <property type="match status" value="1"/>
</dbReference>
<evidence type="ECO:0000256" key="1">
    <source>
        <dbReference type="ARBA" id="ARBA00007435"/>
    </source>
</evidence>
<dbReference type="EMBL" id="MFFB01000003">
    <property type="protein sequence ID" value="OGE96456.1"/>
    <property type="molecule type" value="Genomic_DNA"/>
</dbReference>
<evidence type="ECO:0000313" key="4">
    <source>
        <dbReference type="Proteomes" id="UP000177281"/>
    </source>
</evidence>
<dbReference type="Gene3D" id="3.40.1440.10">
    <property type="entry name" value="GIY-YIG endonuclease"/>
    <property type="match status" value="1"/>
</dbReference>
<accession>A0A1F5Q2R7</accession>
<evidence type="ECO:0000259" key="2">
    <source>
        <dbReference type="PROSITE" id="PS50164"/>
    </source>
</evidence>
<dbReference type="STRING" id="1817841.A3B10_01605"/>
<dbReference type="InterPro" id="IPR050190">
    <property type="entry name" value="UPF0213_domain"/>
</dbReference>
<proteinExistence type="inferred from homology"/>
<reference evidence="3 4" key="1">
    <citation type="journal article" date="2016" name="Nat. Commun.">
        <title>Thousands of microbial genomes shed light on interconnected biogeochemical processes in an aquifer system.</title>
        <authorList>
            <person name="Anantharaman K."/>
            <person name="Brown C.T."/>
            <person name="Hug L.A."/>
            <person name="Sharon I."/>
            <person name="Castelle C.J."/>
            <person name="Probst A.J."/>
            <person name="Thomas B.C."/>
            <person name="Singh A."/>
            <person name="Wilkins M.J."/>
            <person name="Karaoz U."/>
            <person name="Brodie E.L."/>
            <person name="Williams K.H."/>
            <person name="Hubbard S.S."/>
            <person name="Banfield J.F."/>
        </authorList>
    </citation>
    <scope>NUCLEOTIDE SEQUENCE [LARGE SCALE GENOMIC DNA]</scope>
</reference>
<dbReference type="InterPro" id="IPR035901">
    <property type="entry name" value="GIY-YIG_endonuc_sf"/>
</dbReference>
<name>A0A1F5Q2R7_9BACT</name>
<evidence type="ECO:0000313" key="3">
    <source>
        <dbReference type="EMBL" id="OGE96456.1"/>
    </source>
</evidence>
<gene>
    <name evidence="3" type="ORF">A3B10_01605</name>
</gene>
<sequence length="90" mass="10802">MYIGFTSDLVKRVWEHKKDFVQGFTKKYKCHKLVYYEVGEDYDGTLAREKQIKKWRRAKKTSLISGQNLKWQDCITILFNCEISRYARNG</sequence>
<dbReference type="PANTHER" id="PTHR34477">
    <property type="entry name" value="UPF0213 PROTEIN YHBQ"/>
    <property type="match status" value="1"/>
</dbReference>
<organism evidence="3 4">
    <name type="scientific">Candidatus Doudnabacteria bacterium RIFCSPLOWO2_01_FULL_44_21</name>
    <dbReference type="NCBI Taxonomy" id="1817841"/>
    <lineage>
        <taxon>Bacteria</taxon>
        <taxon>Candidatus Doudnaibacteriota</taxon>
    </lineage>
</organism>
<dbReference type="CDD" id="cd10448">
    <property type="entry name" value="GIY-YIG_unchar_3"/>
    <property type="match status" value="1"/>
</dbReference>
<comment type="caution">
    <text evidence="3">The sequence shown here is derived from an EMBL/GenBank/DDBJ whole genome shotgun (WGS) entry which is preliminary data.</text>
</comment>
<dbReference type="Pfam" id="PF01541">
    <property type="entry name" value="GIY-YIG"/>
    <property type="match status" value="1"/>
</dbReference>
<feature type="domain" description="GIY-YIG" evidence="2">
    <location>
        <begin position="1"/>
        <end position="62"/>
    </location>
</feature>
<dbReference type="InterPro" id="IPR000305">
    <property type="entry name" value="GIY-YIG_endonuc"/>
</dbReference>